<organism evidence="2">
    <name type="scientific">Candidatus Berkiella aquae</name>
    <dbReference type="NCBI Taxonomy" id="295108"/>
    <lineage>
        <taxon>Bacteria</taxon>
        <taxon>Pseudomonadati</taxon>
        <taxon>Pseudomonadota</taxon>
        <taxon>Gammaproteobacteria</taxon>
        <taxon>Candidatus Berkiellales</taxon>
        <taxon>Candidatus Berkiellaceae</taxon>
        <taxon>Candidatus Berkiella</taxon>
    </lineage>
</organism>
<proteinExistence type="predicted"/>
<evidence type="ECO:0000313" key="4">
    <source>
        <dbReference type="Proteomes" id="UP000051497"/>
    </source>
</evidence>
<dbReference type="EMBL" id="LKAJ02000001">
    <property type="protein sequence ID" value="MCS5711449.1"/>
    <property type="molecule type" value="Genomic_DNA"/>
</dbReference>
<evidence type="ECO:0000313" key="2">
    <source>
        <dbReference type="EMBL" id="KRG21518.1"/>
    </source>
</evidence>
<dbReference type="InterPro" id="IPR035890">
    <property type="entry name" value="Anti-sigma-28_factor_FlgM_sf"/>
</dbReference>
<evidence type="ECO:0000313" key="3">
    <source>
        <dbReference type="EMBL" id="MCS5711449.1"/>
    </source>
</evidence>
<reference evidence="3" key="2">
    <citation type="journal article" date="2016" name="Genome Announc.">
        <title>Draft Genome Sequences of Two Novel Amoeba-Resistant Intranuclear Bacteria, 'Candidatus Berkiella cookevillensis' and 'Candidatus Berkiella aquae'.</title>
        <authorList>
            <person name="Mehari Y.T."/>
            <person name="Arivett B.A."/>
            <person name="Farone A.L."/>
            <person name="Gunderson J.H."/>
            <person name="Farone M.B."/>
        </authorList>
    </citation>
    <scope>NUCLEOTIDE SEQUENCE</scope>
    <source>
        <strain evidence="3">HT99</strain>
    </source>
</reference>
<keyword evidence="3" id="KW-0282">Flagellum</keyword>
<protein>
    <submittedName>
        <fullName evidence="3">Flagellar biosynthesis anti-sigma factor FlgM</fullName>
    </submittedName>
</protein>
<keyword evidence="4" id="KW-1185">Reference proteome</keyword>
<keyword evidence="3" id="KW-0966">Cell projection</keyword>
<sequence length="113" mass="12799">MWIEMNSLNLELYANTKTKKATTTEKAVPAQNAQPEVELKDAPSTELSLQLQKFQQKIKEVPLVNEQKVNALKQQISDRTYGILNANADIVNDSSMRLAEKMLSFENDLFGKK</sequence>
<dbReference type="AlphaFoldDB" id="A0A0Q9YX67"/>
<dbReference type="Pfam" id="PF04316">
    <property type="entry name" value="FlgM"/>
    <property type="match status" value="1"/>
</dbReference>
<dbReference type="EMBL" id="LKAJ01000004">
    <property type="protein sequence ID" value="KRG21518.1"/>
    <property type="molecule type" value="Genomic_DNA"/>
</dbReference>
<dbReference type="STRING" id="295108.HT99x_01270"/>
<dbReference type="InterPro" id="IPR031316">
    <property type="entry name" value="FlgM_C"/>
</dbReference>
<evidence type="ECO:0000259" key="1">
    <source>
        <dbReference type="Pfam" id="PF04316"/>
    </source>
</evidence>
<keyword evidence="3" id="KW-0969">Cilium</keyword>
<name>A0A0Q9YX67_9GAMM</name>
<accession>A0A0Q9YX67</accession>
<gene>
    <name evidence="3" type="ORF">HT99x_008375</name>
    <name evidence="2" type="ORF">HT99x_01270</name>
</gene>
<feature type="domain" description="Anti-sigma-28 factor FlgM C-terminal" evidence="1">
    <location>
        <begin position="47"/>
        <end position="82"/>
    </location>
</feature>
<reference evidence="2" key="1">
    <citation type="submission" date="2015-09" db="EMBL/GenBank/DDBJ databases">
        <title>Draft Genome Sequences of Two Novel Amoeba-resistant Intranuclear Bacteria, Candidatus Berkiella cookevillensis and Candidatus Berkiella aquae.</title>
        <authorList>
            <person name="Mehari Y.T."/>
            <person name="Arivett B.A."/>
            <person name="Farone A.L."/>
            <person name="Gunderson J.H."/>
            <person name="Farone M.B."/>
        </authorList>
    </citation>
    <scope>NUCLEOTIDE SEQUENCE [LARGE SCALE GENOMIC DNA]</scope>
    <source>
        <strain evidence="2">HT99</strain>
    </source>
</reference>
<dbReference type="SUPFAM" id="SSF101498">
    <property type="entry name" value="Anti-sigma factor FlgM"/>
    <property type="match status" value="1"/>
</dbReference>
<reference evidence="3" key="3">
    <citation type="submission" date="2021-06" db="EMBL/GenBank/DDBJ databases">
        <title>Genomic Description and Analysis of Intracellular Bacteria, Candidatus Berkiella cookevillensis and Candidatus Berkiella aquae.</title>
        <authorList>
            <person name="Kidane D.T."/>
            <person name="Mehari Y.T."/>
            <person name="Rice F.C."/>
            <person name="Arivett B.A."/>
            <person name="Farone A.L."/>
            <person name="Berk S.G."/>
            <person name="Farone M.B."/>
        </authorList>
    </citation>
    <scope>NUCLEOTIDE SEQUENCE</scope>
    <source>
        <strain evidence="3">HT99</strain>
    </source>
</reference>
<dbReference type="OrthoDB" id="5738369at2"/>
<dbReference type="RefSeq" id="WP_075065902.1">
    <property type="nucleotide sequence ID" value="NZ_LKAJ02000001.1"/>
</dbReference>
<comment type="caution">
    <text evidence="2">The sequence shown here is derived from an EMBL/GenBank/DDBJ whole genome shotgun (WGS) entry which is preliminary data.</text>
</comment>
<dbReference type="Proteomes" id="UP000051497">
    <property type="component" value="Unassembled WGS sequence"/>
</dbReference>